<comment type="caution">
    <text evidence="2">The sequence shown here is derived from an EMBL/GenBank/DDBJ whole genome shotgun (WGS) entry which is preliminary data.</text>
</comment>
<evidence type="ECO:0000256" key="1">
    <source>
        <dbReference type="SAM" id="MobiDB-lite"/>
    </source>
</evidence>
<evidence type="ECO:0000313" key="2">
    <source>
        <dbReference type="EMBL" id="MPN49413.1"/>
    </source>
</evidence>
<feature type="compositionally biased region" description="Low complexity" evidence="1">
    <location>
        <begin position="83"/>
        <end position="103"/>
    </location>
</feature>
<feature type="compositionally biased region" description="Acidic residues" evidence="1">
    <location>
        <begin position="113"/>
        <end position="125"/>
    </location>
</feature>
<feature type="region of interest" description="Disordered" evidence="1">
    <location>
        <begin position="45"/>
        <end position="138"/>
    </location>
</feature>
<gene>
    <name evidence="2" type="ORF">SDC9_197034</name>
</gene>
<reference evidence="2" key="1">
    <citation type="submission" date="2019-08" db="EMBL/GenBank/DDBJ databases">
        <authorList>
            <person name="Kucharzyk K."/>
            <person name="Murdoch R.W."/>
            <person name="Higgins S."/>
            <person name="Loffler F."/>
        </authorList>
    </citation>
    <scope>NUCLEOTIDE SEQUENCE</scope>
</reference>
<proteinExistence type="predicted"/>
<dbReference type="EMBL" id="VSSQ01112651">
    <property type="protein sequence ID" value="MPN49413.1"/>
    <property type="molecule type" value="Genomic_DNA"/>
</dbReference>
<protein>
    <submittedName>
        <fullName evidence="2">Uncharacterized protein</fullName>
    </submittedName>
</protein>
<feature type="compositionally biased region" description="Acidic residues" evidence="1">
    <location>
        <begin position="68"/>
        <end position="82"/>
    </location>
</feature>
<organism evidence="2">
    <name type="scientific">bioreactor metagenome</name>
    <dbReference type="NCBI Taxonomy" id="1076179"/>
    <lineage>
        <taxon>unclassified sequences</taxon>
        <taxon>metagenomes</taxon>
        <taxon>ecological metagenomes</taxon>
    </lineage>
</organism>
<dbReference type="AlphaFoldDB" id="A0A645IQ81"/>
<name>A0A645IQ81_9ZZZZ</name>
<accession>A0A645IQ81</accession>
<sequence length="138" mass="14372">MPGVGAYVGQVSYFLHNEDETYALFSEHFGGTGAPQAIKYTDYSGAAAMNPGGKPISVSTEPEKPAEETPEETLGETPEENPGETPEGTPEVTPGENPGETPGETPPEQPGETPEDPAVPEEPVEPQDPATPPAENGN</sequence>